<proteinExistence type="predicted"/>
<accession>A0A240U7Y5</accession>
<reference evidence="3 4" key="1">
    <citation type="submission" date="2017-05" db="EMBL/GenBank/DDBJ databases">
        <title>Polyphasic characterization of four soil-derived phenanthrene-degrading Acidovorax strains and proposal of Acidovorax phenanthrenivorans sp. nov.</title>
        <authorList>
            <person name="Singleton D.R."/>
            <person name="Lee J."/>
            <person name="Dickey A.N."/>
            <person name="Stroud A."/>
            <person name="Scholl E.H."/>
            <person name="Wright F.A."/>
            <person name="Aitken M.D."/>
        </authorList>
    </citation>
    <scope>NUCLEOTIDE SEQUENCE [LARGE SCALE GENOMIC DNA]</scope>
    <source>
        <strain evidence="3">NA3</strain>
    </source>
</reference>
<keyword evidence="4" id="KW-1185">Reference proteome</keyword>
<gene>
    <name evidence="3" type="ORF">CBP34_05010</name>
</gene>
<dbReference type="KEGG" id="acin:CBP34_05010"/>
<feature type="region of interest" description="Disordered" evidence="1">
    <location>
        <begin position="1"/>
        <end position="20"/>
    </location>
</feature>
<organism evidence="3 4">
    <name type="scientific">Acidovorax carolinensis</name>
    <dbReference type="NCBI Taxonomy" id="553814"/>
    <lineage>
        <taxon>Bacteria</taxon>
        <taxon>Pseudomonadati</taxon>
        <taxon>Pseudomonadota</taxon>
        <taxon>Betaproteobacteria</taxon>
        <taxon>Burkholderiales</taxon>
        <taxon>Comamonadaceae</taxon>
        <taxon>Acidovorax</taxon>
    </lineage>
</organism>
<name>A0A240U7Y5_9BURK</name>
<dbReference type="CDD" id="cd02042">
    <property type="entry name" value="ParAB_family"/>
    <property type="match status" value="1"/>
</dbReference>
<feature type="domain" description="AAA" evidence="2">
    <location>
        <begin position="47"/>
        <end position="109"/>
    </location>
</feature>
<evidence type="ECO:0000313" key="4">
    <source>
        <dbReference type="Proteomes" id="UP000194432"/>
    </source>
</evidence>
<dbReference type="Gene3D" id="3.40.50.300">
    <property type="entry name" value="P-loop containing nucleotide triphosphate hydrolases"/>
    <property type="match status" value="1"/>
</dbReference>
<dbReference type="InterPro" id="IPR025669">
    <property type="entry name" value="AAA_dom"/>
</dbReference>
<dbReference type="EMBL" id="CP021361">
    <property type="protein sequence ID" value="ART53503.1"/>
    <property type="molecule type" value="Genomic_DNA"/>
</dbReference>
<evidence type="ECO:0000313" key="3">
    <source>
        <dbReference type="EMBL" id="ART53503.1"/>
    </source>
</evidence>
<dbReference type="PANTHER" id="PTHR13696:SF96">
    <property type="entry name" value="COBQ_COBB_MIND_PARA NUCLEOTIDE BINDING DOMAIN-CONTAINING PROTEIN"/>
    <property type="match status" value="1"/>
</dbReference>
<dbReference type="Proteomes" id="UP000194432">
    <property type="component" value="Chromosome 1"/>
</dbReference>
<evidence type="ECO:0000256" key="1">
    <source>
        <dbReference type="SAM" id="MobiDB-lite"/>
    </source>
</evidence>
<sequence length="193" mass="20653">MPDPANHVHGDHSLSSAAQKSSRLSCSPGSVLGRHYPQKWLSFRSAPTSLHQEAPQIALQADFVVIDGPPRVAALARSALLAADLVLIPVQPSAYDVWASHEMVQLITEARVFRPQLRAAFVINRRVVGTVIGREARAALADQPFPALVVEVSQRIVFADSVAAGRLAFEVAPNCAAAREIAALTQAVREVLG</sequence>
<feature type="compositionally biased region" description="Basic and acidic residues" evidence="1">
    <location>
        <begin position="1"/>
        <end position="12"/>
    </location>
</feature>
<dbReference type="AlphaFoldDB" id="A0A240U7Y5"/>
<dbReference type="Pfam" id="PF13614">
    <property type="entry name" value="AAA_31"/>
    <property type="match status" value="1"/>
</dbReference>
<evidence type="ECO:0000259" key="2">
    <source>
        <dbReference type="Pfam" id="PF13614"/>
    </source>
</evidence>
<dbReference type="PANTHER" id="PTHR13696">
    <property type="entry name" value="P-LOOP CONTAINING NUCLEOSIDE TRIPHOSPHATE HYDROLASE"/>
    <property type="match status" value="1"/>
</dbReference>
<protein>
    <recommendedName>
        <fullName evidence="2">AAA domain-containing protein</fullName>
    </recommendedName>
</protein>
<dbReference type="InterPro" id="IPR027417">
    <property type="entry name" value="P-loop_NTPase"/>
</dbReference>
<dbReference type="SUPFAM" id="SSF52540">
    <property type="entry name" value="P-loop containing nucleoside triphosphate hydrolases"/>
    <property type="match status" value="1"/>
</dbReference>
<dbReference type="InterPro" id="IPR050678">
    <property type="entry name" value="DNA_Partitioning_ATPase"/>
</dbReference>